<dbReference type="OrthoDB" id="538292at2759"/>
<dbReference type="InterPro" id="IPR007259">
    <property type="entry name" value="GCP"/>
</dbReference>
<dbReference type="GO" id="GO:0051225">
    <property type="term" value="P:spindle assembly"/>
    <property type="evidence" value="ECO:0007669"/>
    <property type="project" value="TreeGrafter"/>
</dbReference>
<dbReference type="GO" id="GO:0000930">
    <property type="term" value="C:gamma-tubulin complex"/>
    <property type="evidence" value="ECO:0007669"/>
    <property type="project" value="TreeGrafter"/>
</dbReference>
<keyword evidence="3" id="KW-0493">Microtubule</keyword>
<dbReference type="GO" id="GO:0051011">
    <property type="term" value="F:microtubule minus-end binding"/>
    <property type="evidence" value="ECO:0007669"/>
    <property type="project" value="TreeGrafter"/>
</dbReference>
<dbReference type="InterPro" id="IPR041470">
    <property type="entry name" value="GCP_N"/>
</dbReference>
<evidence type="ECO:0000313" key="7">
    <source>
        <dbReference type="Proteomes" id="UP000747110"/>
    </source>
</evidence>
<dbReference type="GO" id="GO:0051321">
    <property type="term" value="P:meiotic cell cycle"/>
    <property type="evidence" value="ECO:0007669"/>
    <property type="project" value="TreeGrafter"/>
</dbReference>
<evidence type="ECO:0000256" key="3">
    <source>
        <dbReference type="ARBA" id="ARBA00022701"/>
    </source>
</evidence>
<proteinExistence type="predicted"/>
<keyword evidence="7" id="KW-1185">Reference proteome</keyword>
<comment type="caution">
    <text evidence="6">The sequence shown here is derived from an EMBL/GenBank/DDBJ whole genome shotgun (WGS) entry which is preliminary data.</text>
</comment>
<sequence length="233" mass="24529">MPEEPHGRVAVIDGYRGFRFFPSSRPFSLRRRVRDEHISSCTGPGQATVRQALGVALAAEAGDYYRSLAVLEAQAALPLPTPGDNVDGSNCGGLGASASGGNGQFLTLLRLVCWLSEPLRRMRLLAAIGGAAEGLEGGALAGAVYEFSRHGDPFVAANTTKLLQQVCVPLHGIIRRWVLEGVLDDPYNECFVVQHAAAAVVSAALAAAGAAPGPLALAQLCHPFWICGARRMD</sequence>
<accession>A0A8J4CWB1</accession>
<comment type="subcellular location">
    <subcellularLocation>
        <location evidence="1">Cytoplasm</location>
        <location evidence="1">Cytoskeleton</location>
    </subcellularLocation>
</comment>
<feature type="domain" description="Gamma tubulin complex component protein N-terminal" evidence="5">
    <location>
        <begin position="42"/>
        <end position="196"/>
    </location>
</feature>
<name>A0A8J4CWB1_9CHLO</name>
<evidence type="ECO:0000313" key="6">
    <source>
        <dbReference type="EMBL" id="GIL90174.1"/>
    </source>
</evidence>
<keyword evidence="2" id="KW-0963">Cytoplasm</keyword>
<keyword evidence="4" id="KW-0206">Cytoskeleton</keyword>
<dbReference type="GO" id="GO:0031122">
    <property type="term" value="P:cytoplasmic microtubule organization"/>
    <property type="evidence" value="ECO:0007669"/>
    <property type="project" value="TreeGrafter"/>
</dbReference>
<evidence type="ECO:0000259" key="5">
    <source>
        <dbReference type="Pfam" id="PF17681"/>
    </source>
</evidence>
<evidence type="ECO:0000256" key="1">
    <source>
        <dbReference type="ARBA" id="ARBA00004245"/>
    </source>
</evidence>
<dbReference type="GO" id="GO:0005874">
    <property type="term" value="C:microtubule"/>
    <property type="evidence" value="ECO:0007669"/>
    <property type="project" value="UniProtKB-KW"/>
</dbReference>
<dbReference type="PANTHER" id="PTHR19302:SF14">
    <property type="entry name" value="GAMMA-TUBULIN COMPLEX COMPONENT 3"/>
    <property type="match status" value="1"/>
</dbReference>
<dbReference type="PANTHER" id="PTHR19302">
    <property type="entry name" value="GAMMA TUBULIN COMPLEX PROTEIN"/>
    <property type="match status" value="1"/>
</dbReference>
<organism evidence="6 7">
    <name type="scientific">Volvox reticuliferus</name>
    <dbReference type="NCBI Taxonomy" id="1737510"/>
    <lineage>
        <taxon>Eukaryota</taxon>
        <taxon>Viridiplantae</taxon>
        <taxon>Chlorophyta</taxon>
        <taxon>core chlorophytes</taxon>
        <taxon>Chlorophyceae</taxon>
        <taxon>CS clade</taxon>
        <taxon>Chlamydomonadales</taxon>
        <taxon>Volvocaceae</taxon>
        <taxon>Volvox</taxon>
    </lineage>
</organism>
<evidence type="ECO:0000256" key="2">
    <source>
        <dbReference type="ARBA" id="ARBA00022490"/>
    </source>
</evidence>
<dbReference type="AlphaFoldDB" id="A0A8J4CWB1"/>
<reference evidence="6" key="1">
    <citation type="journal article" date="2021" name="Proc. Natl. Acad. Sci. U.S.A.">
        <title>Three genomes in the algal genus Volvox reveal the fate of a haploid sex-determining region after a transition to homothallism.</title>
        <authorList>
            <person name="Yamamoto K."/>
            <person name="Hamaji T."/>
            <person name="Kawai-Toyooka H."/>
            <person name="Matsuzaki R."/>
            <person name="Takahashi F."/>
            <person name="Nishimura Y."/>
            <person name="Kawachi M."/>
            <person name="Noguchi H."/>
            <person name="Minakuchi Y."/>
            <person name="Umen J.G."/>
            <person name="Toyoda A."/>
            <person name="Nozaki H."/>
        </authorList>
    </citation>
    <scope>NUCLEOTIDE SEQUENCE</scope>
    <source>
        <strain evidence="6">NIES-3786</strain>
    </source>
</reference>
<dbReference type="GO" id="GO:0000278">
    <property type="term" value="P:mitotic cell cycle"/>
    <property type="evidence" value="ECO:0007669"/>
    <property type="project" value="TreeGrafter"/>
</dbReference>
<dbReference type="Proteomes" id="UP000747110">
    <property type="component" value="Unassembled WGS sequence"/>
</dbReference>
<dbReference type="GO" id="GO:0000922">
    <property type="term" value="C:spindle pole"/>
    <property type="evidence" value="ECO:0007669"/>
    <property type="project" value="InterPro"/>
</dbReference>
<dbReference type="GO" id="GO:0007020">
    <property type="term" value="P:microtubule nucleation"/>
    <property type="evidence" value="ECO:0007669"/>
    <property type="project" value="InterPro"/>
</dbReference>
<dbReference type="EMBL" id="BNCP01000055">
    <property type="protein sequence ID" value="GIL90174.1"/>
    <property type="molecule type" value="Genomic_DNA"/>
</dbReference>
<evidence type="ECO:0000256" key="4">
    <source>
        <dbReference type="ARBA" id="ARBA00023212"/>
    </source>
</evidence>
<gene>
    <name evidence="6" type="ORF">Vretifemale_17861</name>
</gene>
<dbReference type="Pfam" id="PF17681">
    <property type="entry name" value="GCP_N_terminal"/>
    <property type="match status" value="1"/>
</dbReference>
<protein>
    <recommendedName>
        <fullName evidence="5">Gamma tubulin complex component protein N-terminal domain-containing protein</fullName>
    </recommendedName>
</protein>
<dbReference type="GO" id="GO:0043015">
    <property type="term" value="F:gamma-tubulin binding"/>
    <property type="evidence" value="ECO:0007669"/>
    <property type="project" value="InterPro"/>
</dbReference>